<name>A0AAU6Q6W4_9DEIO</name>
<dbReference type="PROSITE" id="PS50005">
    <property type="entry name" value="TPR"/>
    <property type="match status" value="1"/>
</dbReference>
<reference evidence="3" key="1">
    <citation type="submission" date="2024-03" db="EMBL/GenBank/DDBJ databases">
        <title>Deinococcus weizhi sp. nov., isolated from human skin.</title>
        <authorList>
            <person name="Wei Z."/>
            <person name="Tian F."/>
            <person name="Yang C."/>
            <person name="Xin L.T."/>
            <person name="Wen Z.J."/>
            <person name="Lan K.C."/>
            <person name="Yu L."/>
            <person name="Zhe W."/>
            <person name="Dan F.D."/>
            <person name="Jun W."/>
            <person name="Rui Z."/>
            <person name="Yong X.J."/>
            <person name="Ting Y."/>
            <person name="Wei X."/>
            <person name="Xu Z.G."/>
            <person name="Xin Z."/>
            <person name="Dong F.G."/>
            <person name="Ni X.M."/>
            <person name="Zheng M.G."/>
            <person name="Chun Y."/>
            <person name="Qian W.X."/>
        </authorList>
    </citation>
    <scope>NUCLEOTIDE SEQUENCE</scope>
    <source>
        <strain evidence="3">VB142</strain>
    </source>
</reference>
<dbReference type="Pfam" id="PF12862">
    <property type="entry name" value="ANAPC5"/>
    <property type="match status" value="1"/>
</dbReference>
<dbReference type="Pfam" id="PF13424">
    <property type="entry name" value="TPR_12"/>
    <property type="match status" value="1"/>
</dbReference>
<keyword evidence="1" id="KW-0802">TPR repeat</keyword>
<dbReference type="PANTHER" id="PTHR10098">
    <property type="entry name" value="RAPSYN-RELATED"/>
    <property type="match status" value="1"/>
</dbReference>
<dbReference type="EMBL" id="CP149783">
    <property type="protein sequence ID" value="WYF46100.1"/>
    <property type="molecule type" value="Genomic_DNA"/>
</dbReference>
<evidence type="ECO:0000313" key="3">
    <source>
        <dbReference type="EMBL" id="WYF46100.1"/>
    </source>
</evidence>
<dbReference type="PANTHER" id="PTHR10098:SF108">
    <property type="entry name" value="TETRATRICOPEPTIDE REPEAT PROTEIN 28"/>
    <property type="match status" value="1"/>
</dbReference>
<dbReference type="SMART" id="SM00028">
    <property type="entry name" value="TPR"/>
    <property type="match status" value="5"/>
</dbReference>
<proteinExistence type="predicted"/>
<evidence type="ECO:0000259" key="2">
    <source>
        <dbReference type="Pfam" id="PF12862"/>
    </source>
</evidence>
<dbReference type="Pfam" id="PF13181">
    <property type="entry name" value="TPR_8"/>
    <property type="match status" value="1"/>
</dbReference>
<dbReference type="AlphaFoldDB" id="A0AAU6Q6W4"/>
<protein>
    <submittedName>
        <fullName evidence="3">Tetratricopeptide repeat protein</fullName>
    </submittedName>
</protein>
<dbReference type="InterPro" id="IPR019734">
    <property type="entry name" value="TPR_rpt"/>
</dbReference>
<sequence>MALPSPRSPLDAEFYRLEQAVGKSEPGMAARIETAVAQARAEDRTDLWAWGMILLASQYVLDGRLVLAQHRYGEALALARRSALVELEARALNGLGVAAIHLGNYREAASFYRQSLKLAREHRDLAGIARTLNNMALMWSRLGQTERALDDLSQAQELFLRVQHPVHTFVVAFNLIWALIQLRHYERASTICTIYLSLAEEHDLPGRFLEILCAQAACQAGLGRRKEALRTIAEAQRIEREHPEYAGDTTNALLLGLACADLEDTERAIHFLQEAVQYALNPVNLDMLAQAHLALSRLHHQQGDHAAAYDHSWAYFSVREQMFPLNLMTDTDDLG</sequence>
<gene>
    <name evidence="3" type="ORF">WDJ50_16910</name>
</gene>
<feature type="repeat" description="TPR" evidence="1">
    <location>
        <begin position="89"/>
        <end position="122"/>
    </location>
</feature>
<organism evidence="3">
    <name type="scientific">Deinococcus sp. VB142</name>
    <dbReference type="NCBI Taxonomy" id="3112952"/>
    <lineage>
        <taxon>Bacteria</taxon>
        <taxon>Thermotogati</taxon>
        <taxon>Deinococcota</taxon>
        <taxon>Deinococci</taxon>
        <taxon>Deinococcales</taxon>
        <taxon>Deinococcaceae</taxon>
        <taxon>Deinococcus</taxon>
    </lineage>
</organism>
<evidence type="ECO:0000256" key="1">
    <source>
        <dbReference type="PROSITE-ProRule" id="PRU00339"/>
    </source>
</evidence>
<dbReference type="RefSeq" id="WP_339097523.1">
    <property type="nucleotide sequence ID" value="NZ_CP149783.1"/>
</dbReference>
<feature type="domain" description="Anaphase-promoting complex subunit 5" evidence="2">
    <location>
        <begin position="211"/>
        <end position="243"/>
    </location>
</feature>
<dbReference type="SUPFAM" id="SSF48452">
    <property type="entry name" value="TPR-like"/>
    <property type="match status" value="2"/>
</dbReference>
<dbReference type="Gene3D" id="1.25.40.10">
    <property type="entry name" value="Tetratricopeptide repeat domain"/>
    <property type="match status" value="2"/>
</dbReference>
<dbReference type="InterPro" id="IPR011990">
    <property type="entry name" value="TPR-like_helical_dom_sf"/>
</dbReference>
<dbReference type="InterPro" id="IPR026000">
    <property type="entry name" value="Apc5_dom"/>
</dbReference>
<accession>A0AAU6Q6W4</accession>